<feature type="domain" description="Chitin-binding type-1" evidence="6">
    <location>
        <begin position="464"/>
        <end position="509"/>
    </location>
</feature>
<feature type="chain" id="PRO_5017793643" evidence="5">
    <location>
        <begin position="17"/>
        <end position="1039"/>
    </location>
</feature>
<evidence type="ECO:0000313" key="7">
    <source>
        <dbReference type="EMBL" id="RDW77716.1"/>
    </source>
</evidence>
<dbReference type="CDD" id="cd11618">
    <property type="entry name" value="ChtBD1_1"/>
    <property type="match status" value="1"/>
</dbReference>
<evidence type="ECO:0000256" key="4">
    <source>
        <dbReference type="SAM" id="MobiDB-lite"/>
    </source>
</evidence>
<evidence type="ECO:0000256" key="5">
    <source>
        <dbReference type="SAM" id="SignalP"/>
    </source>
</evidence>
<dbReference type="CDD" id="cd02851">
    <property type="entry name" value="E_set_GO_C"/>
    <property type="match status" value="1"/>
</dbReference>
<dbReference type="Gene3D" id="3.30.60.10">
    <property type="entry name" value="Endochitinase-like"/>
    <property type="match status" value="3"/>
</dbReference>
<dbReference type="Pfam" id="PF07250">
    <property type="entry name" value="Glyoxal_oxid_N"/>
    <property type="match status" value="1"/>
</dbReference>
<evidence type="ECO:0000256" key="1">
    <source>
        <dbReference type="ARBA" id="ARBA00022669"/>
    </source>
</evidence>
<dbReference type="PANTHER" id="PTHR32208">
    <property type="entry name" value="SECRETED PROTEIN-RELATED"/>
    <property type="match status" value="1"/>
</dbReference>
<dbReference type="InterPro" id="IPR015202">
    <property type="entry name" value="GO-like_E_set"/>
</dbReference>
<feature type="disulfide bond" evidence="3">
    <location>
        <begin position="119"/>
        <end position="123"/>
    </location>
</feature>
<evidence type="ECO:0000313" key="8">
    <source>
        <dbReference type="Proteomes" id="UP000256645"/>
    </source>
</evidence>
<dbReference type="InterPro" id="IPR011043">
    <property type="entry name" value="Gal_Oxase/kelch_b-propeller"/>
</dbReference>
<feature type="signal peptide" evidence="5">
    <location>
        <begin position="1"/>
        <end position="16"/>
    </location>
</feature>
<dbReference type="SUPFAM" id="SSF57016">
    <property type="entry name" value="Plant lectins/antimicrobial peptides"/>
    <property type="match status" value="3"/>
</dbReference>
<feature type="region of interest" description="Disordered" evidence="4">
    <location>
        <begin position="430"/>
        <end position="456"/>
    </location>
</feature>
<dbReference type="InterPro" id="IPR014756">
    <property type="entry name" value="Ig_E-set"/>
</dbReference>
<evidence type="ECO:0000256" key="3">
    <source>
        <dbReference type="PROSITE-ProRule" id="PRU00261"/>
    </source>
</evidence>
<keyword evidence="3" id="KW-1015">Disulfide bond</keyword>
<name>A0A3D8RUR9_9HELO</name>
<dbReference type="InterPro" id="IPR013783">
    <property type="entry name" value="Ig-like_fold"/>
</dbReference>
<keyword evidence="8" id="KW-1185">Reference proteome</keyword>
<dbReference type="InterPro" id="IPR009880">
    <property type="entry name" value="Glyoxal_oxidase_N"/>
</dbReference>
<dbReference type="OrthoDB" id="2019572at2759"/>
<feature type="disulfide bond" evidence="3">
    <location>
        <begin position="484"/>
        <end position="498"/>
    </location>
</feature>
<organism evidence="7 8">
    <name type="scientific">Coleophoma cylindrospora</name>
    <dbReference type="NCBI Taxonomy" id="1849047"/>
    <lineage>
        <taxon>Eukaryota</taxon>
        <taxon>Fungi</taxon>
        <taxon>Dikarya</taxon>
        <taxon>Ascomycota</taxon>
        <taxon>Pezizomycotina</taxon>
        <taxon>Leotiomycetes</taxon>
        <taxon>Helotiales</taxon>
        <taxon>Dermateaceae</taxon>
        <taxon>Coleophoma</taxon>
    </lineage>
</organism>
<evidence type="ECO:0000259" key="6">
    <source>
        <dbReference type="PROSITE" id="PS50941"/>
    </source>
</evidence>
<dbReference type="STRING" id="1849047.A0A3D8RUR9"/>
<dbReference type="SMART" id="SM00270">
    <property type="entry name" value="ChtBD1"/>
    <property type="match status" value="4"/>
</dbReference>
<dbReference type="GO" id="GO:0008061">
    <property type="term" value="F:chitin binding"/>
    <property type="evidence" value="ECO:0007669"/>
    <property type="project" value="UniProtKB-UniRule"/>
</dbReference>
<dbReference type="InterPro" id="IPR001002">
    <property type="entry name" value="Chitin-bd_1"/>
</dbReference>
<proteinExistence type="predicted"/>
<feature type="disulfide bond" evidence="3">
    <location>
        <begin position="101"/>
        <end position="115"/>
    </location>
</feature>
<keyword evidence="1 3" id="KW-0147">Chitin-binding</keyword>
<dbReference type="SUPFAM" id="SSF50965">
    <property type="entry name" value="Galactose oxidase, central domain"/>
    <property type="match status" value="1"/>
</dbReference>
<dbReference type="PROSITE" id="PS50941">
    <property type="entry name" value="CHIT_BIND_I_2"/>
    <property type="match status" value="3"/>
</dbReference>
<dbReference type="Gene3D" id="2.130.10.80">
    <property type="entry name" value="Galactose oxidase/kelch, beta-propeller"/>
    <property type="match status" value="1"/>
</dbReference>
<protein>
    <submittedName>
        <fullName evidence="7">DUF1929-domain-containing protein</fullName>
    </submittedName>
</protein>
<feature type="domain" description="Chitin-binding type-1" evidence="6">
    <location>
        <begin position="147"/>
        <end position="198"/>
    </location>
</feature>
<dbReference type="Gene3D" id="2.60.40.10">
    <property type="entry name" value="Immunoglobulins"/>
    <property type="match status" value="1"/>
</dbReference>
<comment type="caution">
    <text evidence="3">Lacks conserved residue(s) required for the propagation of feature annotation.</text>
</comment>
<reference evidence="7 8" key="1">
    <citation type="journal article" date="2018" name="IMA Fungus">
        <title>IMA Genome-F 9: Draft genome sequence of Annulohypoxylon stygium, Aspergillus mulundensis, Berkeleyomyces basicola (syn. Thielaviopsis basicola), Ceratocystis smalleyi, two Cercospora beticola strains, Coleophoma cylindrospora, Fusarium fracticaudum, Phialophora cf. hyalina, and Morchella septimelata.</title>
        <authorList>
            <person name="Wingfield B.D."/>
            <person name="Bills G.F."/>
            <person name="Dong Y."/>
            <person name="Huang W."/>
            <person name="Nel W.J."/>
            <person name="Swalarsk-Parry B.S."/>
            <person name="Vaghefi N."/>
            <person name="Wilken P.M."/>
            <person name="An Z."/>
            <person name="de Beer Z.W."/>
            <person name="De Vos L."/>
            <person name="Chen L."/>
            <person name="Duong T.A."/>
            <person name="Gao Y."/>
            <person name="Hammerbacher A."/>
            <person name="Kikkert J.R."/>
            <person name="Li Y."/>
            <person name="Li H."/>
            <person name="Li K."/>
            <person name="Li Q."/>
            <person name="Liu X."/>
            <person name="Ma X."/>
            <person name="Naidoo K."/>
            <person name="Pethybridge S.J."/>
            <person name="Sun J."/>
            <person name="Steenkamp E.T."/>
            <person name="van der Nest M.A."/>
            <person name="van Wyk S."/>
            <person name="Wingfield M.J."/>
            <person name="Xiong C."/>
            <person name="Yue Q."/>
            <person name="Zhang X."/>
        </authorList>
    </citation>
    <scope>NUCLEOTIDE SEQUENCE [LARGE SCALE GENOMIC DNA]</scope>
    <source>
        <strain evidence="7 8">BP6252</strain>
    </source>
</reference>
<feature type="domain" description="Chitin-binding type-1" evidence="6">
    <location>
        <begin position="78"/>
        <end position="125"/>
    </location>
</feature>
<evidence type="ECO:0000256" key="2">
    <source>
        <dbReference type="ARBA" id="ARBA00022729"/>
    </source>
</evidence>
<sequence length="1039" mass="106227">MRASIFTLGFAALASANIIFTHVELTCSPDSEKMYHGCLRGQLCDNGKCISAPEISYPISSREASKKFREGAVVYSTDGTCGPQHGNTVCDPKSTAYTGGCCSQYGYCGNTPAHCGTGCISGCTITSSSSAPVAAAAPSSSATPRSDGRCGSDFGGATCDPSGPYGGCCSQYGYCGSTPTHCLQSNGCQNGCLSYCSASRTSSCLALSSSSAFITSSFKASSSLSSSLARTSTQASSSLTSARASSISSSVKSSTTSQLSTSTKAAIVSSSSSSTSLIITSTKISSSLTSTRASSTSSTIQSSTTFKLSTSTKAAMVSSSSSSTSLIMTSTKLSSSLTSARVSSTSSTIQSSSTSQLSTSTKAAIISSSSISTTASISSSSPSSSAAPRTDGRCGSAFNGFCGSTAGHCLVSNGCQNGCAGSSSSVSQSQGTTLSSSTTGEPIIAPVTSTASPKATSTAAVTTDGSCGTSNNNTICGNWPQGNCCSMYGYCGDTSAHCGAGCQSGNCTTQPSATAPGPSPAPVAASGGTFKVVGQAGVPAMHAALMPNGKVFFLDKVENYTQIKLPSGYYAYSSEYDPATNQAVGLSYSTNAFCSGGAFLPDGRVVSLGGNAPLTDIDPTVGDGFTAIRYLNRNSASNNGQGWSEPGNKLASARWYATAQTMPDGTIFVASGSLNGLDPTVSANNNPTYEILSSGGVSQGNNIAMDILTKNQPYYMYPFVHLMSDGNLFVFASKSSQSFNVGSNTIVKSFPDLPGDYRTYPNTGGSVMLPLSSANNWLPDIIICGGGAYQDISSPTDPSCGRIQPLGAGTWEMDSMPEGRGMVEGTMLPDGTVLWLNGGNRGAQGFGLMASPTLEALLYNPALPLGQRWSTMASSTVPRLYHSVALLLLDGTVMVAGSNPVQQPVLTPDANNPYVTEFRVENYVPPYLQGDNANRRPTNVKISSLSLAADGSTFTVSFGAPTGNKAVKVVLYHGGYVTHSLHMGHRMMNLDNNGFVAGSTTQTVTVKSAPNHNVCPPGPYVLYVVVDGVPSIGQFVTVA</sequence>
<dbReference type="Proteomes" id="UP000256645">
    <property type="component" value="Unassembled WGS sequence"/>
</dbReference>
<keyword evidence="2 5" id="KW-0732">Signal</keyword>
<accession>A0A3D8RUR9</accession>
<feature type="disulfide bond" evidence="3">
    <location>
        <begin position="168"/>
        <end position="182"/>
    </location>
</feature>
<dbReference type="EMBL" id="PDLM01000005">
    <property type="protein sequence ID" value="RDW77716.1"/>
    <property type="molecule type" value="Genomic_DNA"/>
</dbReference>
<dbReference type="InterPro" id="IPR037293">
    <property type="entry name" value="Gal_Oxidase_central_sf"/>
</dbReference>
<dbReference type="Pfam" id="PF00187">
    <property type="entry name" value="Chitin_bind_1"/>
    <property type="match status" value="2"/>
</dbReference>
<dbReference type="PANTHER" id="PTHR32208:SF21">
    <property type="entry name" value="LOW QUALITY PROTEIN: ALDEHYDE OXIDASE GLOX-LIKE"/>
    <property type="match status" value="1"/>
</dbReference>
<comment type="caution">
    <text evidence="7">The sequence shown here is derived from an EMBL/GenBank/DDBJ whole genome shotgun (WGS) entry which is preliminary data.</text>
</comment>
<gene>
    <name evidence="7" type="ORF">BP6252_05769</name>
</gene>
<dbReference type="AlphaFoldDB" id="A0A3D8RUR9"/>
<dbReference type="SUPFAM" id="SSF81296">
    <property type="entry name" value="E set domains"/>
    <property type="match status" value="1"/>
</dbReference>
<dbReference type="InterPro" id="IPR036861">
    <property type="entry name" value="Endochitinase-like_sf"/>
</dbReference>
<dbReference type="Pfam" id="PF09118">
    <property type="entry name" value="GO-like_E_set"/>
    <property type="match status" value="1"/>
</dbReference>
<dbReference type="CDD" id="cd00035">
    <property type="entry name" value="ChtBD1"/>
    <property type="match status" value="2"/>
</dbReference>